<dbReference type="PANTHER" id="PTHR11515">
    <property type="entry name" value="GLYCOPROTEIN HORMONE BETA CHAIN"/>
    <property type="match status" value="1"/>
</dbReference>
<dbReference type="Gene3D" id="2.10.90.10">
    <property type="entry name" value="Cystine-knot cytokines"/>
    <property type="match status" value="1"/>
</dbReference>
<evidence type="ECO:0000313" key="1">
    <source>
        <dbReference type="EMBL" id="EEC14065.1"/>
    </source>
</evidence>
<dbReference type="PANTHER" id="PTHR11515:SF13">
    <property type="entry name" value="GLYCOPROTEIN HORMONE BETA 5, ISOFORM A"/>
    <property type="match status" value="1"/>
</dbReference>
<protein>
    <submittedName>
        <fullName evidence="1 2">Uncharacterized protein</fullName>
    </submittedName>
</protein>
<dbReference type="InParanoid" id="B7Q5E3"/>
<organism>
    <name type="scientific">Ixodes scapularis</name>
    <name type="common">Black-legged tick</name>
    <name type="synonym">Deer tick</name>
    <dbReference type="NCBI Taxonomy" id="6945"/>
    <lineage>
        <taxon>Eukaryota</taxon>
        <taxon>Metazoa</taxon>
        <taxon>Ecdysozoa</taxon>
        <taxon>Arthropoda</taxon>
        <taxon>Chelicerata</taxon>
        <taxon>Arachnida</taxon>
        <taxon>Acari</taxon>
        <taxon>Parasitiformes</taxon>
        <taxon>Ixodida</taxon>
        <taxon>Ixodoidea</taxon>
        <taxon>Ixodidae</taxon>
        <taxon>Ixodinae</taxon>
        <taxon>Ixodes</taxon>
    </lineage>
</organism>
<dbReference type="EnsemblMetazoa" id="ISCW010926-RA">
    <property type="protein sequence ID" value="ISCW010926-PA"/>
    <property type="gene ID" value="ISCW010926"/>
</dbReference>
<dbReference type="GO" id="GO:0005615">
    <property type="term" value="C:extracellular space"/>
    <property type="evidence" value="ECO:0000318"/>
    <property type="project" value="GO_Central"/>
</dbReference>
<dbReference type="VEuPathDB" id="VectorBase:ISCW010926"/>
<dbReference type="VEuPathDB" id="VectorBase:ISCP_038371"/>
<keyword evidence="3" id="KW-1185">Reference proteome</keyword>
<dbReference type="EMBL" id="DS860962">
    <property type="protein sequence ID" value="EEC14065.1"/>
    <property type="molecule type" value="Genomic_DNA"/>
</dbReference>
<dbReference type="SUPFAM" id="SSF57501">
    <property type="entry name" value="Cystine-knot cytokines"/>
    <property type="match status" value="1"/>
</dbReference>
<proteinExistence type="predicted"/>
<dbReference type="InterPro" id="IPR029034">
    <property type="entry name" value="Cystine-knot_cytokine"/>
</dbReference>
<dbReference type="GO" id="GO:0005737">
    <property type="term" value="C:cytoplasm"/>
    <property type="evidence" value="ECO:0000318"/>
    <property type="project" value="GO_Central"/>
</dbReference>
<dbReference type="STRING" id="6945.B7Q5E3"/>
<dbReference type="EMBL" id="ABJB010601244">
    <property type="status" value="NOT_ANNOTATED_CDS"/>
    <property type="molecule type" value="Genomic_DNA"/>
</dbReference>
<dbReference type="VEuPathDB" id="VectorBase:ISCI010926"/>
<dbReference type="CDD" id="cd00069">
    <property type="entry name" value="GHB_like"/>
    <property type="match status" value="1"/>
</dbReference>
<dbReference type="EMBL" id="ABJB010092097">
    <property type="status" value="NOT_ANNOTATED_CDS"/>
    <property type="molecule type" value="Genomic_DNA"/>
</dbReference>
<evidence type="ECO:0000313" key="3">
    <source>
        <dbReference type="Proteomes" id="UP000001555"/>
    </source>
</evidence>
<gene>
    <name evidence="1" type="ORF">IscW_ISCW010926</name>
</gene>
<dbReference type="GO" id="GO:0007186">
    <property type="term" value="P:G protein-coupled receptor signaling pathway"/>
    <property type="evidence" value="ECO:0000318"/>
    <property type="project" value="GO_Central"/>
</dbReference>
<sequence length="119" mass="13709">MSAGEVLLLASEASPAPWDSLPRITLLPVAKTVSLKNHQSRRKAQARRIADWRFPFKKSFHPVCTYDSRRLVTTQLRNCEPEDLDEEDELRTYDYFEALSCSCQVCDSTWTSCEGFRHP</sequence>
<dbReference type="PaxDb" id="6945-B7Q5E3"/>
<evidence type="ECO:0000313" key="2">
    <source>
        <dbReference type="EnsemblMetazoa" id="ISCW010926-PA"/>
    </source>
</evidence>
<dbReference type="GO" id="GO:0005179">
    <property type="term" value="F:hormone activity"/>
    <property type="evidence" value="ECO:0007669"/>
    <property type="project" value="InterPro"/>
</dbReference>
<dbReference type="AlphaFoldDB" id="B7Q5E3"/>
<dbReference type="HOGENOM" id="CLU_2064046_0_0_1"/>
<dbReference type="EMBL" id="ABJB010371738">
    <property type="status" value="NOT_ANNOTATED_CDS"/>
    <property type="molecule type" value="Genomic_DNA"/>
</dbReference>
<dbReference type="InterPro" id="IPR001545">
    <property type="entry name" value="Gonadotropin_bsu"/>
</dbReference>
<reference evidence="1 3" key="1">
    <citation type="submission" date="2008-03" db="EMBL/GenBank/DDBJ databases">
        <title>Annotation of Ixodes scapularis.</title>
        <authorList>
            <consortium name="Ixodes scapularis Genome Project Consortium"/>
            <person name="Caler E."/>
            <person name="Hannick L.I."/>
            <person name="Bidwell S."/>
            <person name="Joardar V."/>
            <person name="Thiagarajan M."/>
            <person name="Amedeo P."/>
            <person name="Galinsky K.J."/>
            <person name="Schobel S."/>
            <person name="Inman J."/>
            <person name="Hostetler J."/>
            <person name="Miller J."/>
            <person name="Hammond M."/>
            <person name="Megy K."/>
            <person name="Lawson D."/>
            <person name="Kodira C."/>
            <person name="Sutton G."/>
            <person name="Meyer J."/>
            <person name="Hill C.A."/>
            <person name="Birren B."/>
            <person name="Nene V."/>
            <person name="Collins F."/>
            <person name="Alarcon-Chaidez F."/>
            <person name="Wikel S."/>
            <person name="Strausberg R."/>
        </authorList>
    </citation>
    <scope>NUCLEOTIDE SEQUENCE [LARGE SCALE GENOMIC DNA]</scope>
    <source>
        <strain evidence="3">Wikel</strain>
        <strain evidence="1">Wikel colony</strain>
    </source>
</reference>
<dbReference type="EMBL" id="ABJB010678193">
    <property type="status" value="NOT_ANNOTATED_CDS"/>
    <property type="molecule type" value="Genomic_DNA"/>
</dbReference>
<dbReference type="OrthoDB" id="10006958at2759"/>
<reference evidence="2" key="2">
    <citation type="submission" date="2020-05" db="UniProtKB">
        <authorList>
            <consortium name="EnsemblMetazoa"/>
        </authorList>
    </citation>
    <scope>IDENTIFICATION</scope>
    <source>
        <strain evidence="2">wikel</strain>
    </source>
</reference>
<name>B7Q5E3_IXOSC</name>
<accession>B7Q5E3</accession>
<dbReference type="Proteomes" id="UP000001555">
    <property type="component" value="Unassembled WGS sequence"/>
</dbReference>